<name>A0ABQ9V820_SAGOE</name>
<dbReference type="EMBL" id="JASSZA010000007">
    <property type="protein sequence ID" value="KAK2105514.1"/>
    <property type="molecule type" value="Genomic_DNA"/>
</dbReference>
<dbReference type="Proteomes" id="UP001266305">
    <property type="component" value="Unassembled WGS sequence"/>
</dbReference>
<accession>A0ABQ9V820</accession>
<comment type="caution">
    <text evidence="1">The sequence shown here is derived from an EMBL/GenBank/DDBJ whole genome shotgun (WGS) entry which is preliminary data.</text>
</comment>
<protein>
    <submittedName>
        <fullName evidence="1">Uncharacterized protein</fullName>
    </submittedName>
</protein>
<dbReference type="Gene3D" id="2.60.40.150">
    <property type="entry name" value="C2 domain"/>
    <property type="match status" value="1"/>
</dbReference>
<keyword evidence="2" id="KW-1185">Reference proteome</keyword>
<sequence length="78" mass="9061">MYPPWDSTFDAHINKGRVMQIIVKGKNVDLISETTVELYSLAERCRKNNGKTEIWVMLCKVYVPKHVADLFDAYIKPM</sequence>
<dbReference type="InterPro" id="IPR035892">
    <property type="entry name" value="C2_domain_sf"/>
</dbReference>
<organism evidence="1 2">
    <name type="scientific">Saguinus oedipus</name>
    <name type="common">Cotton-top tamarin</name>
    <name type="synonym">Oedipomidas oedipus</name>
    <dbReference type="NCBI Taxonomy" id="9490"/>
    <lineage>
        <taxon>Eukaryota</taxon>
        <taxon>Metazoa</taxon>
        <taxon>Chordata</taxon>
        <taxon>Craniata</taxon>
        <taxon>Vertebrata</taxon>
        <taxon>Euteleostomi</taxon>
        <taxon>Mammalia</taxon>
        <taxon>Eutheria</taxon>
        <taxon>Euarchontoglires</taxon>
        <taxon>Primates</taxon>
        <taxon>Haplorrhini</taxon>
        <taxon>Platyrrhini</taxon>
        <taxon>Cebidae</taxon>
        <taxon>Callitrichinae</taxon>
        <taxon>Saguinus</taxon>
    </lineage>
</organism>
<gene>
    <name evidence="1" type="ORF">P7K49_015028</name>
</gene>
<evidence type="ECO:0000313" key="1">
    <source>
        <dbReference type="EMBL" id="KAK2105514.1"/>
    </source>
</evidence>
<evidence type="ECO:0000313" key="2">
    <source>
        <dbReference type="Proteomes" id="UP001266305"/>
    </source>
</evidence>
<proteinExistence type="predicted"/>
<dbReference type="Pfam" id="PF21494">
    <property type="entry name" value="PKC_C2"/>
    <property type="match status" value="1"/>
</dbReference>
<dbReference type="SUPFAM" id="SSF49562">
    <property type="entry name" value="C2 domain (Calcium/lipid-binding domain, CaLB)"/>
    <property type="match status" value="1"/>
</dbReference>
<reference evidence="1 2" key="1">
    <citation type="submission" date="2023-05" db="EMBL/GenBank/DDBJ databases">
        <title>B98-5 Cell Line De Novo Hybrid Assembly: An Optical Mapping Approach.</title>
        <authorList>
            <person name="Kananen K."/>
            <person name="Auerbach J.A."/>
            <person name="Kautto E."/>
            <person name="Blachly J.S."/>
        </authorList>
    </citation>
    <scope>NUCLEOTIDE SEQUENCE [LARGE SCALE GENOMIC DNA]</scope>
    <source>
        <strain evidence="1">B95-8</strain>
        <tissue evidence="1">Cell line</tissue>
    </source>
</reference>